<reference evidence="2" key="1">
    <citation type="journal article" date="2019" name="Int. J. Syst. Evol. Microbiol.">
        <title>The Global Catalogue of Microorganisms (GCM) 10K type strain sequencing project: providing services to taxonomists for standard genome sequencing and annotation.</title>
        <authorList>
            <consortium name="The Broad Institute Genomics Platform"/>
            <consortium name="The Broad Institute Genome Sequencing Center for Infectious Disease"/>
            <person name="Wu L."/>
            <person name="Ma J."/>
        </authorList>
    </citation>
    <scope>NUCLEOTIDE SEQUENCE [LARGE SCALE GENOMIC DNA]</scope>
    <source>
        <strain evidence="2">NBRC 101365</strain>
    </source>
</reference>
<gene>
    <name evidence="1" type="ORF">GCM10007874_18060</name>
</gene>
<protein>
    <submittedName>
        <fullName evidence="1">Uncharacterized protein</fullName>
    </submittedName>
</protein>
<comment type="caution">
    <text evidence="1">The sequence shown here is derived from an EMBL/GenBank/DDBJ whole genome shotgun (WGS) entry which is preliminary data.</text>
</comment>
<accession>A0ABQ6CEY1</accession>
<dbReference type="EMBL" id="BSPC01000015">
    <property type="protein sequence ID" value="GLS18789.1"/>
    <property type="molecule type" value="Genomic_DNA"/>
</dbReference>
<dbReference type="Gene3D" id="6.20.450.20">
    <property type="match status" value="1"/>
</dbReference>
<name>A0ABQ6CEY1_9HYPH</name>
<keyword evidence="2" id="KW-1185">Reference proteome</keyword>
<dbReference type="Proteomes" id="UP001156882">
    <property type="component" value="Unassembled WGS sequence"/>
</dbReference>
<proteinExistence type="predicted"/>
<organism evidence="1 2">
    <name type="scientific">Labrys miyagiensis</name>
    <dbReference type="NCBI Taxonomy" id="346912"/>
    <lineage>
        <taxon>Bacteria</taxon>
        <taxon>Pseudomonadati</taxon>
        <taxon>Pseudomonadota</taxon>
        <taxon>Alphaproteobacteria</taxon>
        <taxon>Hyphomicrobiales</taxon>
        <taxon>Xanthobacteraceae</taxon>
        <taxon>Labrys</taxon>
    </lineage>
</organism>
<dbReference type="RefSeq" id="WP_284311660.1">
    <property type="nucleotide sequence ID" value="NZ_BSPC01000015.1"/>
</dbReference>
<sequence>MTALSKTPELIDSKAIKPLVEARALRGATILGQPGGWAVVIRYGDAERVIAAQKSRRMRLWRHVDTAVSFIRGELHMDRFEVDAAEHDAHANEIKRPDQAERLRKQREAADYDAWFRAKVQEGLDAIERGEVVSHEEAEADFARMMDEA</sequence>
<evidence type="ECO:0000313" key="2">
    <source>
        <dbReference type="Proteomes" id="UP001156882"/>
    </source>
</evidence>
<evidence type="ECO:0000313" key="1">
    <source>
        <dbReference type="EMBL" id="GLS18789.1"/>
    </source>
</evidence>